<comment type="caution">
    <text evidence="2">The sequence shown here is derived from an EMBL/GenBank/DDBJ whole genome shotgun (WGS) entry which is preliminary data.</text>
</comment>
<accession>A0A9P1MXM6</accession>
<evidence type="ECO:0000313" key="2">
    <source>
        <dbReference type="EMBL" id="CAI5443467.1"/>
    </source>
</evidence>
<organism evidence="2 3">
    <name type="scientific">Caenorhabditis angaria</name>
    <dbReference type="NCBI Taxonomy" id="860376"/>
    <lineage>
        <taxon>Eukaryota</taxon>
        <taxon>Metazoa</taxon>
        <taxon>Ecdysozoa</taxon>
        <taxon>Nematoda</taxon>
        <taxon>Chromadorea</taxon>
        <taxon>Rhabditida</taxon>
        <taxon>Rhabditina</taxon>
        <taxon>Rhabditomorpha</taxon>
        <taxon>Rhabditoidea</taxon>
        <taxon>Rhabditidae</taxon>
        <taxon>Peloderinae</taxon>
        <taxon>Caenorhabditis</taxon>
    </lineage>
</organism>
<keyword evidence="1" id="KW-0732">Signal</keyword>
<dbReference type="EMBL" id="CANHGI010000002">
    <property type="protein sequence ID" value="CAI5443467.1"/>
    <property type="molecule type" value="Genomic_DNA"/>
</dbReference>
<protein>
    <submittedName>
        <fullName evidence="2">Uncharacterized protein</fullName>
    </submittedName>
</protein>
<name>A0A9P1MXM6_9PELO</name>
<evidence type="ECO:0000256" key="1">
    <source>
        <dbReference type="SAM" id="SignalP"/>
    </source>
</evidence>
<keyword evidence="3" id="KW-1185">Reference proteome</keyword>
<feature type="chain" id="PRO_5040149335" evidence="1">
    <location>
        <begin position="19"/>
        <end position="140"/>
    </location>
</feature>
<reference evidence="2" key="1">
    <citation type="submission" date="2022-11" db="EMBL/GenBank/DDBJ databases">
        <authorList>
            <person name="Kikuchi T."/>
        </authorList>
    </citation>
    <scope>NUCLEOTIDE SEQUENCE</scope>
    <source>
        <strain evidence="2">PS1010</strain>
    </source>
</reference>
<gene>
    <name evidence="2" type="ORF">CAMP_LOCUS6104</name>
</gene>
<proteinExistence type="predicted"/>
<sequence>MKFLILLVFSIQIALVSSESPAEKDYKGFAIAVLKSTIAKNFDILHADFESFDSDGVIKKKSDHIKEGIDDEAISYAKEKLKTLLNGGTFDWKKVNVQFTRDGLLYIRNHENDGKLSSVKLAIRDSSIEGGYKMYRYVTV</sequence>
<dbReference type="AlphaFoldDB" id="A0A9P1MXM6"/>
<feature type="signal peptide" evidence="1">
    <location>
        <begin position="1"/>
        <end position="18"/>
    </location>
</feature>
<evidence type="ECO:0000313" key="3">
    <source>
        <dbReference type="Proteomes" id="UP001152747"/>
    </source>
</evidence>
<dbReference type="Proteomes" id="UP001152747">
    <property type="component" value="Unassembled WGS sequence"/>
</dbReference>